<dbReference type="Pfam" id="PF01835">
    <property type="entry name" value="MG2"/>
    <property type="match status" value="1"/>
</dbReference>
<dbReference type="PATRIC" id="fig|641526.4.peg.1868"/>
<dbReference type="PANTHER" id="PTHR40094">
    <property type="entry name" value="ALPHA-2-MACROGLOBULIN HOMOLOG"/>
    <property type="match status" value="1"/>
</dbReference>
<keyword evidence="3" id="KW-1185">Reference proteome</keyword>
<reference evidence="2 3" key="1">
    <citation type="journal article" date="2013" name="Genome Announc.">
        <title>Draft Genome Sequence of Winogradskyella psychrotolerans RS-3T, Isolated from the Marine Transect of Kongsfjorden, Ny-Alesund, Svalbard, Arctic Ocean.</title>
        <authorList>
            <person name="Kumar Pinnaka A."/>
            <person name="Ara S."/>
            <person name="Singh A."/>
            <person name="Shivaji S."/>
        </authorList>
    </citation>
    <scope>NUCLEOTIDE SEQUENCE [LARGE SCALE GENOMIC DNA]</scope>
    <source>
        <strain evidence="2 3">RS-3</strain>
    </source>
</reference>
<dbReference type="InterPro" id="IPR051802">
    <property type="entry name" value="YfhM-like"/>
</dbReference>
<gene>
    <name evidence="2" type="ORF">ADIWIN_1884</name>
</gene>
<name>S7XAS7_9FLAO</name>
<dbReference type="GO" id="GO:0004866">
    <property type="term" value="F:endopeptidase inhibitor activity"/>
    <property type="evidence" value="ECO:0007669"/>
    <property type="project" value="InterPro"/>
</dbReference>
<dbReference type="eggNOG" id="COG2373">
    <property type="taxonomic scope" value="Bacteria"/>
</dbReference>
<evidence type="ECO:0000313" key="2">
    <source>
        <dbReference type="EMBL" id="EPR73103.1"/>
    </source>
</evidence>
<dbReference type="STRING" id="641526.ADIWIN_1884"/>
<sequence length="914" mass="105487">MLICIVSFSNAQNDFEDQWKEVDKLEYDGLTKSAADLVETIYKNAVNADNTQQRIKALLHISKYMLILEEDAQLSIVNRYKAEINATKNEITKHLLENMLATMYWQYFQQSRYQFYNRTKTSEKISDDFRTWDLETLFNEIHLYYQRSLENSDLLQQESLSDYALLLNESENSKIYRPTLFDLLSHNALSFYKTDENSITQPAYKFTIDNNHFIADSEIFTRIDLSSKDSLSLQRNALKIYQNLLKFHRKGKTSKAFADVDIERLNFVAQHGTFSNLEDQLLNTLQSTSKKLKASELSTLYDYEIAKLHEKQGNLFNHTPGENEINSKSQWKLKEAIAICNVAISKFPNSIGAQKCEFLIAQIGKPNLELQVEEFIGINSPSKLLATYKNLEGLEFKVYKVSQKQLELYSRTYSDDKKMEFFKKLDPVKTFSSTLKSEGDYQNHSTEIVLPNLNNGLYIVKADTNTDNYTNVFATAHIQATNLALVESLENDVQVYQVIDRHNGKPQANIKVKLSYNTHNSKQFTKVFTTDHFGKFQFTKDNNYYNSIQINVNSKNDTAYFGDYYINRTYNQNKNNDTQYRNFLFTDRSIYRPGQIVYFKGIATKSKDEKTTVSEDATAIVKLMNVNGEIVKELNLLTNEFGSVHGELLLPNDGLTGNYTINMFSGTNSYTNISVEEYKRPKFKPEFQPITETYKVNDSITVNGTAIAFAGSTITDAIVVYRVKRNVRFPSWYYWRRPYFNVEAQEITFGETKTNDKGEFEIMFKALPDASVSKENLPVFNYEITADITDINGETRSTSTIVNVGYHAMTLNILAPQKIDKDQKEIEFTLASQNLNGEFAPAKGQLKIYKLSAPDRILRTRPWQAPDYQKLSEAEFKKLFPHEAYDNEGLLINWTKGDEVFSTEFDTEKEKRSF</sequence>
<comment type="caution">
    <text evidence="2">The sequence shown here is derived from an EMBL/GenBank/DDBJ whole genome shotgun (WGS) entry which is preliminary data.</text>
</comment>
<dbReference type="Gene3D" id="2.60.40.1930">
    <property type="match status" value="1"/>
</dbReference>
<evidence type="ECO:0000313" key="3">
    <source>
        <dbReference type="Proteomes" id="UP000014962"/>
    </source>
</evidence>
<accession>S7XAS7</accession>
<dbReference type="InterPro" id="IPR002890">
    <property type="entry name" value="MG2"/>
</dbReference>
<evidence type="ECO:0000259" key="1">
    <source>
        <dbReference type="Pfam" id="PF01835"/>
    </source>
</evidence>
<proteinExistence type="predicted"/>
<dbReference type="AlphaFoldDB" id="S7XAS7"/>
<feature type="domain" description="Macroglobulin" evidence="1">
    <location>
        <begin position="583"/>
        <end position="668"/>
    </location>
</feature>
<dbReference type="Proteomes" id="UP000014962">
    <property type="component" value="Unassembled WGS sequence"/>
</dbReference>
<protein>
    <recommendedName>
        <fullName evidence="1">Macroglobulin domain-containing protein</fullName>
    </recommendedName>
</protein>
<dbReference type="EMBL" id="ATMR01000095">
    <property type="protein sequence ID" value="EPR73103.1"/>
    <property type="molecule type" value="Genomic_DNA"/>
</dbReference>
<dbReference type="PANTHER" id="PTHR40094:SF1">
    <property type="entry name" value="UBIQUITIN DOMAIN-CONTAINING PROTEIN"/>
    <property type="match status" value="1"/>
</dbReference>
<organism evidence="2 3">
    <name type="scientific">Winogradskyella psychrotolerans RS-3</name>
    <dbReference type="NCBI Taxonomy" id="641526"/>
    <lineage>
        <taxon>Bacteria</taxon>
        <taxon>Pseudomonadati</taxon>
        <taxon>Bacteroidota</taxon>
        <taxon>Flavobacteriia</taxon>
        <taxon>Flavobacteriales</taxon>
        <taxon>Flavobacteriaceae</taxon>
        <taxon>Winogradskyella</taxon>
    </lineage>
</organism>